<comment type="subcellular location">
    <subcellularLocation>
        <location evidence="1">Nucleus</location>
    </subcellularLocation>
</comment>
<dbReference type="InterPro" id="IPR036879">
    <property type="entry name" value="TF_MADSbox_sf"/>
</dbReference>
<organism evidence="8 9">
    <name type="scientific">Lithospermum erythrorhizon</name>
    <name type="common">Purple gromwell</name>
    <name type="synonym">Lithospermum officinale var. erythrorhizon</name>
    <dbReference type="NCBI Taxonomy" id="34254"/>
    <lineage>
        <taxon>Eukaryota</taxon>
        <taxon>Viridiplantae</taxon>
        <taxon>Streptophyta</taxon>
        <taxon>Embryophyta</taxon>
        <taxon>Tracheophyta</taxon>
        <taxon>Spermatophyta</taxon>
        <taxon>Magnoliopsida</taxon>
        <taxon>eudicotyledons</taxon>
        <taxon>Gunneridae</taxon>
        <taxon>Pentapetalae</taxon>
        <taxon>asterids</taxon>
        <taxon>lamiids</taxon>
        <taxon>Boraginales</taxon>
        <taxon>Boraginaceae</taxon>
        <taxon>Boraginoideae</taxon>
        <taxon>Lithospermeae</taxon>
        <taxon>Lithospermum</taxon>
    </lineage>
</organism>
<comment type="caution">
    <text evidence="8">The sequence shown here is derived from an EMBL/GenBank/DDBJ whole genome shotgun (WGS) entry which is preliminary data.</text>
</comment>
<keyword evidence="2" id="KW-0805">Transcription regulation</keyword>
<dbReference type="SMART" id="SM00432">
    <property type="entry name" value="MADS"/>
    <property type="match status" value="1"/>
</dbReference>
<dbReference type="SUPFAM" id="SSF55455">
    <property type="entry name" value="SRF-like"/>
    <property type="match status" value="1"/>
</dbReference>
<evidence type="ECO:0000256" key="1">
    <source>
        <dbReference type="ARBA" id="ARBA00004123"/>
    </source>
</evidence>
<sequence length="168" mass="18618">MEFPDNNQEYDNTTNRQVSFCKRINGLLIKKAYELSVLCVAEVALIVFSSLYEYANKKLHLITTTSTANSTTSTSTSFTTSTPKSTYTTTCSSTTTTGASSPLNRLFHITTGPISTLIMLFYIISTTTTAAATSTFRRYHSFTPPLAECPLFVIILEVCNNECHHKLK</sequence>
<evidence type="ECO:0000313" key="8">
    <source>
        <dbReference type="EMBL" id="GAA0145768.1"/>
    </source>
</evidence>
<feature type="transmembrane region" description="Helical" evidence="6">
    <location>
        <begin position="32"/>
        <end position="52"/>
    </location>
</feature>
<keyword evidence="5" id="KW-0539">Nucleus</keyword>
<dbReference type="Proteomes" id="UP001454036">
    <property type="component" value="Unassembled WGS sequence"/>
</dbReference>
<dbReference type="GO" id="GO:0005634">
    <property type="term" value="C:nucleus"/>
    <property type="evidence" value="ECO:0007669"/>
    <property type="project" value="UniProtKB-SubCell"/>
</dbReference>
<dbReference type="InterPro" id="IPR050142">
    <property type="entry name" value="MADS-box/MEF2_TF"/>
</dbReference>
<proteinExistence type="predicted"/>
<keyword evidence="6" id="KW-0472">Membrane</keyword>
<gene>
    <name evidence="8" type="ORF">LIER_05887</name>
</gene>
<name>A0AAV3P3H1_LITER</name>
<reference evidence="8 9" key="1">
    <citation type="submission" date="2024-01" db="EMBL/GenBank/DDBJ databases">
        <title>The complete chloroplast genome sequence of Lithospermum erythrorhizon: insights into the phylogenetic relationship among Boraginaceae species and the maternal lineages of purple gromwells.</title>
        <authorList>
            <person name="Okada T."/>
            <person name="Watanabe K."/>
        </authorList>
    </citation>
    <scope>NUCLEOTIDE SEQUENCE [LARGE SCALE GENOMIC DNA]</scope>
</reference>
<evidence type="ECO:0000259" key="7">
    <source>
        <dbReference type="PROSITE" id="PS50066"/>
    </source>
</evidence>
<evidence type="ECO:0000313" key="9">
    <source>
        <dbReference type="Proteomes" id="UP001454036"/>
    </source>
</evidence>
<keyword evidence="6" id="KW-0812">Transmembrane</keyword>
<evidence type="ECO:0000256" key="6">
    <source>
        <dbReference type="SAM" id="Phobius"/>
    </source>
</evidence>
<dbReference type="GO" id="GO:0046983">
    <property type="term" value="F:protein dimerization activity"/>
    <property type="evidence" value="ECO:0007669"/>
    <property type="project" value="InterPro"/>
</dbReference>
<keyword evidence="9" id="KW-1185">Reference proteome</keyword>
<protein>
    <recommendedName>
        <fullName evidence="7">MADS-box domain-containing protein</fullName>
    </recommendedName>
</protein>
<feature type="transmembrane region" description="Helical" evidence="6">
    <location>
        <begin position="114"/>
        <end position="132"/>
    </location>
</feature>
<evidence type="ECO:0000256" key="5">
    <source>
        <dbReference type="ARBA" id="ARBA00023242"/>
    </source>
</evidence>
<dbReference type="PROSITE" id="PS50066">
    <property type="entry name" value="MADS_BOX_2"/>
    <property type="match status" value="1"/>
</dbReference>
<dbReference type="Pfam" id="PF00319">
    <property type="entry name" value="SRF-TF"/>
    <property type="match status" value="1"/>
</dbReference>
<keyword evidence="6" id="KW-1133">Transmembrane helix</keyword>
<dbReference type="InterPro" id="IPR002100">
    <property type="entry name" value="TF_MADSbox"/>
</dbReference>
<dbReference type="PANTHER" id="PTHR48019">
    <property type="entry name" value="SERUM RESPONSE FACTOR HOMOLOG"/>
    <property type="match status" value="1"/>
</dbReference>
<evidence type="ECO:0000256" key="2">
    <source>
        <dbReference type="ARBA" id="ARBA00023015"/>
    </source>
</evidence>
<dbReference type="AlphaFoldDB" id="A0AAV3P3H1"/>
<dbReference type="GO" id="GO:0003677">
    <property type="term" value="F:DNA binding"/>
    <property type="evidence" value="ECO:0007669"/>
    <property type="project" value="UniProtKB-KW"/>
</dbReference>
<keyword evidence="4" id="KW-0804">Transcription</keyword>
<evidence type="ECO:0000256" key="3">
    <source>
        <dbReference type="ARBA" id="ARBA00023125"/>
    </source>
</evidence>
<evidence type="ECO:0000256" key="4">
    <source>
        <dbReference type="ARBA" id="ARBA00023163"/>
    </source>
</evidence>
<keyword evidence="3" id="KW-0238">DNA-binding</keyword>
<accession>A0AAV3P3H1</accession>
<feature type="domain" description="MADS-box" evidence="7">
    <location>
        <begin position="8"/>
        <end position="50"/>
    </location>
</feature>
<dbReference type="Gene3D" id="3.40.1810.10">
    <property type="entry name" value="Transcription factor, MADS-box"/>
    <property type="match status" value="1"/>
</dbReference>
<dbReference type="EMBL" id="BAABME010000829">
    <property type="protein sequence ID" value="GAA0145768.1"/>
    <property type="molecule type" value="Genomic_DNA"/>
</dbReference>